<gene>
    <name evidence="3" type="ORF">IAB69_04370</name>
</gene>
<dbReference type="Pfam" id="PF13393">
    <property type="entry name" value="tRNA-synt_His"/>
    <property type="match status" value="1"/>
</dbReference>
<dbReference type="Proteomes" id="UP000824110">
    <property type="component" value="Unassembled WGS sequence"/>
</dbReference>
<dbReference type="AlphaFoldDB" id="A0A9D1MKQ5"/>
<keyword evidence="3" id="KW-0808">Transferase</keyword>
<feature type="binding site" evidence="1">
    <location>
        <position position="110"/>
    </location>
    <ligand>
        <name>L-histidine</name>
        <dbReference type="ChEBI" id="CHEBI:57595"/>
    </ligand>
</feature>
<evidence type="ECO:0000313" key="4">
    <source>
        <dbReference type="Proteomes" id="UP000824110"/>
    </source>
</evidence>
<dbReference type="PIRSF" id="PIRSF001549">
    <property type="entry name" value="His-tRNA_synth"/>
    <property type="match status" value="1"/>
</dbReference>
<evidence type="ECO:0000313" key="3">
    <source>
        <dbReference type="EMBL" id="HIU61863.1"/>
    </source>
</evidence>
<evidence type="ECO:0000256" key="1">
    <source>
        <dbReference type="PIRSR" id="PIRSR001549-1"/>
    </source>
</evidence>
<dbReference type="PANTHER" id="PTHR11476">
    <property type="entry name" value="HISTIDYL-TRNA SYNTHETASE"/>
    <property type="match status" value="1"/>
</dbReference>
<organism evidence="3 4">
    <name type="scientific">Candidatus Coproplasma excrementigallinarum</name>
    <dbReference type="NCBI Taxonomy" id="2840747"/>
    <lineage>
        <taxon>Bacteria</taxon>
        <taxon>Bacillati</taxon>
        <taxon>Bacillota</taxon>
        <taxon>Clostridia</taxon>
        <taxon>Eubacteriales</taxon>
        <taxon>Candidatus Coproplasma</taxon>
    </lineage>
</organism>
<dbReference type="SUPFAM" id="SSF55681">
    <property type="entry name" value="Class II aaRS and biotin synthetases"/>
    <property type="match status" value="1"/>
</dbReference>
<dbReference type="Gene3D" id="3.30.930.10">
    <property type="entry name" value="Bira Bifunctional Protein, Domain 2"/>
    <property type="match status" value="1"/>
</dbReference>
<dbReference type="PANTHER" id="PTHR11476:SF7">
    <property type="entry name" value="HISTIDINE--TRNA LIGASE"/>
    <property type="match status" value="1"/>
</dbReference>
<proteinExistence type="predicted"/>
<comment type="caution">
    <text evidence="3">The sequence shown here is derived from an EMBL/GenBank/DDBJ whole genome shotgun (WGS) entry which is preliminary data.</text>
</comment>
<accession>A0A9D1MKQ5</accession>
<dbReference type="EMBL" id="DVNE01000042">
    <property type="protein sequence ID" value="HIU61863.1"/>
    <property type="molecule type" value="Genomic_DNA"/>
</dbReference>
<dbReference type="InterPro" id="IPR004516">
    <property type="entry name" value="HisRS/HisZ"/>
</dbReference>
<feature type="binding site" evidence="1">
    <location>
        <begin position="254"/>
        <end position="255"/>
    </location>
    <ligand>
        <name>L-histidine</name>
        <dbReference type="ChEBI" id="CHEBI:57595"/>
    </ligand>
</feature>
<dbReference type="GO" id="GO:0140096">
    <property type="term" value="F:catalytic activity, acting on a protein"/>
    <property type="evidence" value="ECO:0007669"/>
    <property type="project" value="UniProtKB-ARBA"/>
</dbReference>
<dbReference type="InterPro" id="IPR045864">
    <property type="entry name" value="aa-tRNA-synth_II/BPL/LPL"/>
</dbReference>
<feature type="binding site" evidence="1">
    <location>
        <position position="93"/>
    </location>
    <ligand>
        <name>L-histidine</name>
        <dbReference type="ChEBI" id="CHEBI:57595"/>
    </ligand>
</feature>
<sequence length="359" mass="39395">MKLNLSEEERLYMYLKGLFESFGYTRFMMRRFEEYSLYAENLNFLQSKDIITFGDRSGRLLALKPDVTLSIVRNCKGMKDRLRKLYYRESVYRPYSPGGQFREIGQIGLELVGDVDAYCQLEALALAAESLKAVGGKGVMEISHMGALGGIAQSCGMDALPEAVMDCVRSRNLHDMKSACLSSGISEEVAEGLRSVIGAGGSNTQKIDALRKSFGGSPQCMAAADELERVLSELEKCGKGGFEVDFSLVNDPDYYNGVIFQGYTERSPRAVLSGGRYDNLVNKFGAGKSGIGFALYPDELAYYSGSQSDYDADVLLLYEEGQDGAAVYAEVEKLVKQGLSVRAATEPPAGMKFCRTVKI</sequence>
<name>A0A9D1MKQ5_9FIRM</name>
<reference evidence="3" key="2">
    <citation type="journal article" date="2021" name="PeerJ">
        <title>Extensive microbial diversity within the chicken gut microbiome revealed by metagenomics and culture.</title>
        <authorList>
            <person name="Gilroy R."/>
            <person name="Ravi A."/>
            <person name="Getino M."/>
            <person name="Pursley I."/>
            <person name="Horton D.L."/>
            <person name="Alikhan N.F."/>
            <person name="Baker D."/>
            <person name="Gharbi K."/>
            <person name="Hall N."/>
            <person name="Watson M."/>
            <person name="Adriaenssens E.M."/>
            <person name="Foster-Nyarko E."/>
            <person name="Jarju S."/>
            <person name="Secka A."/>
            <person name="Antonio M."/>
            <person name="Oren A."/>
            <person name="Chaudhuri R.R."/>
            <person name="La Ragione R."/>
            <person name="Hildebrand F."/>
            <person name="Pallen M.J."/>
        </authorList>
    </citation>
    <scope>NUCLEOTIDE SEQUENCE</scope>
    <source>
        <strain evidence="3">CHK195-12923</strain>
    </source>
</reference>
<dbReference type="InterPro" id="IPR041715">
    <property type="entry name" value="HisRS-like_core"/>
</dbReference>
<dbReference type="GO" id="GO:0016757">
    <property type="term" value="F:glycosyltransferase activity"/>
    <property type="evidence" value="ECO:0007669"/>
    <property type="project" value="UniProtKB-KW"/>
</dbReference>
<feature type="binding site" evidence="1">
    <location>
        <position position="106"/>
    </location>
    <ligand>
        <name>L-histidine</name>
        <dbReference type="ChEBI" id="CHEBI:57595"/>
    </ligand>
</feature>
<feature type="binding site" evidence="1">
    <location>
        <begin position="66"/>
        <end position="68"/>
    </location>
    <ligand>
        <name>L-histidine</name>
        <dbReference type="ChEBI" id="CHEBI:57595"/>
    </ligand>
</feature>
<protein>
    <submittedName>
        <fullName evidence="3">ATP phosphoribosyltransferase regulatory subunit</fullName>
    </submittedName>
</protein>
<keyword evidence="3" id="KW-0328">Glycosyltransferase</keyword>
<evidence type="ECO:0000259" key="2">
    <source>
        <dbReference type="Pfam" id="PF13393"/>
    </source>
</evidence>
<feature type="domain" description="Class II Histidinyl-tRNA synthetase (HisRS)-like catalytic core" evidence="2">
    <location>
        <begin position="8"/>
        <end position="300"/>
    </location>
</feature>
<reference evidence="3" key="1">
    <citation type="submission" date="2020-10" db="EMBL/GenBank/DDBJ databases">
        <authorList>
            <person name="Gilroy R."/>
        </authorList>
    </citation>
    <scope>NUCLEOTIDE SEQUENCE</scope>
    <source>
        <strain evidence="3">CHK195-12923</strain>
    </source>
</reference>
<dbReference type="GO" id="GO:0005737">
    <property type="term" value="C:cytoplasm"/>
    <property type="evidence" value="ECO:0007669"/>
    <property type="project" value="InterPro"/>
</dbReference>